<comment type="similarity">
    <text evidence="2">Belongs to the Caudal homeobox family.</text>
</comment>
<dbReference type="PROSITE" id="PS00027">
    <property type="entry name" value="HOMEOBOX_1"/>
    <property type="match status" value="1"/>
</dbReference>
<dbReference type="GO" id="GO:0009887">
    <property type="term" value="P:animal organ morphogenesis"/>
    <property type="evidence" value="ECO:0007669"/>
    <property type="project" value="TreeGrafter"/>
</dbReference>
<evidence type="ECO:0000256" key="6">
    <source>
        <dbReference type="ARBA" id="ARBA00023242"/>
    </source>
</evidence>
<feature type="compositionally biased region" description="Polar residues" evidence="9">
    <location>
        <begin position="262"/>
        <end position="273"/>
    </location>
</feature>
<evidence type="ECO:0000256" key="9">
    <source>
        <dbReference type="SAM" id="MobiDB-lite"/>
    </source>
</evidence>
<dbReference type="InterPro" id="IPR009057">
    <property type="entry name" value="Homeodomain-like_sf"/>
</dbReference>
<keyword evidence="5 7" id="KW-0371">Homeobox</keyword>
<dbReference type="GO" id="GO:0000977">
    <property type="term" value="F:RNA polymerase II transcription regulatory region sequence-specific DNA binding"/>
    <property type="evidence" value="ECO:0007669"/>
    <property type="project" value="TreeGrafter"/>
</dbReference>
<gene>
    <name evidence="11" type="ORF">BV898_12430</name>
</gene>
<proteinExistence type="inferred from homology"/>
<dbReference type="AlphaFoldDB" id="A0A1W0WDP4"/>
<feature type="compositionally biased region" description="Polar residues" evidence="9">
    <location>
        <begin position="153"/>
        <end position="169"/>
    </location>
</feature>
<name>A0A1W0WDP4_HYPEX</name>
<dbReference type="PRINTS" id="PR00024">
    <property type="entry name" value="HOMEOBOX"/>
</dbReference>
<organism evidence="11 12">
    <name type="scientific">Hypsibius exemplaris</name>
    <name type="common">Freshwater tardigrade</name>
    <dbReference type="NCBI Taxonomy" id="2072580"/>
    <lineage>
        <taxon>Eukaryota</taxon>
        <taxon>Metazoa</taxon>
        <taxon>Ecdysozoa</taxon>
        <taxon>Tardigrada</taxon>
        <taxon>Eutardigrada</taxon>
        <taxon>Parachela</taxon>
        <taxon>Hypsibioidea</taxon>
        <taxon>Hypsibiidae</taxon>
        <taxon>Hypsibius</taxon>
    </lineage>
</organism>
<dbReference type="OrthoDB" id="6159439at2759"/>
<dbReference type="Proteomes" id="UP000192578">
    <property type="component" value="Unassembled WGS sequence"/>
</dbReference>
<dbReference type="Gene3D" id="1.10.10.60">
    <property type="entry name" value="Homeodomain-like"/>
    <property type="match status" value="1"/>
</dbReference>
<feature type="DNA-binding region" description="Homeobox" evidence="7">
    <location>
        <begin position="290"/>
        <end position="349"/>
    </location>
</feature>
<comment type="caution">
    <text evidence="11">The sequence shown here is derived from an EMBL/GenBank/DDBJ whole genome shotgun (WGS) entry which is preliminary data.</text>
</comment>
<feature type="region of interest" description="Disordered" evidence="9">
    <location>
        <begin position="124"/>
        <end position="169"/>
    </location>
</feature>
<keyword evidence="3" id="KW-0217">Developmental protein</keyword>
<dbReference type="Pfam" id="PF00046">
    <property type="entry name" value="Homeodomain"/>
    <property type="match status" value="1"/>
</dbReference>
<dbReference type="InterPro" id="IPR001356">
    <property type="entry name" value="HD"/>
</dbReference>
<dbReference type="PANTHER" id="PTHR24332:SF9">
    <property type="entry name" value="HOMEOTIC PROTEIN CAUDAL"/>
    <property type="match status" value="1"/>
</dbReference>
<dbReference type="InterPro" id="IPR047152">
    <property type="entry name" value="Caudal_homeobox"/>
</dbReference>
<feature type="domain" description="Homeobox" evidence="10">
    <location>
        <begin position="288"/>
        <end position="348"/>
    </location>
</feature>
<dbReference type="PROSITE" id="PS50071">
    <property type="entry name" value="HOMEOBOX_2"/>
    <property type="match status" value="1"/>
</dbReference>
<keyword evidence="4 7" id="KW-0238">DNA-binding</keyword>
<dbReference type="FunFam" id="1.10.10.60:FF:000574">
    <property type="entry name" value="Homeobox protein CHOX-CAD2"/>
    <property type="match status" value="1"/>
</dbReference>
<evidence type="ECO:0000313" key="11">
    <source>
        <dbReference type="EMBL" id="OQV13319.1"/>
    </source>
</evidence>
<dbReference type="PANTHER" id="PTHR24332">
    <property type="entry name" value="HOMEOBOX PROTEIN CDX"/>
    <property type="match status" value="1"/>
</dbReference>
<evidence type="ECO:0000256" key="4">
    <source>
        <dbReference type="ARBA" id="ARBA00023125"/>
    </source>
</evidence>
<dbReference type="GO" id="GO:0005634">
    <property type="term" value="C:nucleus"/>
    <property type="evidence" value="ECO:0007669"/>
    <property type="project" value="UniProtKB-SubCell"/>
</dbReference>
<evidence type="ECO:0000256" key="3">
    <source>
        <dbReference type="ARBA" id="ARBA00022473"/>
    </source>
</evidence>
<reference evidence="12" key="1">
    <citation type="submission" date="2017-01" db="EMBL/GenBank/DDBJ databases">
        <title>Comparative genomics of anhydrobiosis in the tardigrade Hypsibius dujardini.</title>
        <authorList>
            <person name="Yoshida Y."/>
            <person name="Koutsovoulos G."/>
            <person name="Laetsch D."/>
            <person name="Stevens L."/>
            <person name="Kumar S."/>
            <person name="Horikawa D."/>
            <person name="Ishino K."/>
            <person name="Komine S."/>
            <person name="Tomita M."/>
            <person name="Blaxter M."/>
            <person name="Arakawa K."/>
        </authorList>
    </citation>
    <scope>NUCLEOTIDE SEQUENCE [LARGE SCALE GENOMIC DNA]</scope>
    <source>
        <strain evidence="12">Z151</strain>
    </source>
</reference>
<dbReference type="SMART" id="SM00389">
    <property type="entry name" value="HOX"/>
    <property type="match status" value="1"/>
</dbReference>
<keyword evidence="12" id="KW-1185">Reference proteome</keyword>
<keyword evidence="6 7" id="KW-0539">Nucleus</keyword>
<dbReference type="GO" id="GO:0030154">
    <property type="term" value="P:cell differentiation"/>
    <property type="evidence" value="ECO:0007669"/>
    <property type="project" value="TreeGrafter"/>
</dbReference>
<dbReference type="SUPFAM" id="SSF46689">
    <property type="entry name" value="Homeodomain-like"/>
    <property type="match status" value="1"/>
</dbReference>
<feature type="compositionally biased region" description="Low complexity" evidence="9">
    <location>
        <begin position="355"/>
        <end position="387"/>
    </location>
</feature>
<feature type="compositionally biased region" description="Low complexity" evidence="9">
    <location>
        <begin position="136"/>
        <end position="152"/>
    </location>
</feature>
<evidence type="ECO:0000313" key="12">
    <source>
        <dbReference type="Proteomes" id="UP000192578"/>
    </source>
</evidence>
<dbReference type="CDD" id="cd00086">
    <property type="entry name" value="homeodomain"/>
    <property type="match status" value="1"/>
</dbReference>
<dbReference type="GO" id="GO:0000981">
    <property type="term" value="F:DNA-binding transcription factor activity, RNA polymerase II-specific"/>
    <property type="evidence" value="ECO:0007669"/>
    <property type="project" value="InterPro"/>
</dbReference>
<evidence type="ECO:0000259" key="10">
    <source>
        <dbReference type="PROSITE" id="PS50071"/>
    </source>
</evidence>
<evidence type="ECO:0000256" key="2">
    <source>
        <dbReference type="ARBA" id="ARBA00010341"/>
    </source>
</evidence>
<feature type="region of interest" description="Disordered" evidence="9">
    <location>
        <begin position="256"/>
        <end position="289"/>
    </location>
</feature>
<comment type="subcellular location">
    <subcellularLocation>
        <location evidence="1 7 8">Nucleus</location>
    </subcellularLocation>
</comment>
<feature type="region of interest" description="Disordered" evidence="9">
    <location>
        <begin position="342"/>
        <end position="395"/>
    </location>
</feature>
<dbReference type="InterPro" id="IPR020479">
    <property type="entry name" value="HD_metazoa"/>
</dbReference>
<sequence>MVLYYGDPNQYSAAAAANMFSNAARHHASVLPSTPTAAAYATFNALAAAATYGTPGGPAPHQSAPQFEFPAGVAEHYHHHHVHHPAYNMNMYQDYHHNHSRSGNGFGGSGGGFGGNGGSGGGEDAWVGSAFNGPVSAQSTSSLSNASSNGQLMSPNYRTSPASHASSMTGGTDGYAQLVSPGACAFSGSADYNKQELNQSIASSTSGSYSLATAMGNGSPLAAPQTTELSSRIRAVIKMEPVSPIKVASKYDWQTSSSSSSKTYNQHGSALSQHHSHGQAAPVSGKTRTKDKYRVVYSDHQRIELEKEFFKNKYISVKRKAELARNLLLSERQVKIWFQNRRAKERKQTKKRTDPSSSPSKTGSCSGASVAGTPTSSSTGNTSSSSSVHPGNLMGHHHQAAANHIMSHHHHVVPYEMERYYTAESNRNYLKGEV</sequence>
<protein>
    <submittedName>
        <fullName evidence="11">Homeobox protein CDX-4</fullName>
    </submittedName>
</protein>
<dbReference type="GO" id="GO:0009948">
    <property type="term" value="P:anterior/posterior axis specification"/>
    <property type="evidence" value="ECO:0007669"/>
    <property type="project" value="TreeGrafter"/>
</dbReference>
<dbReference type="EMBL" id="MTYJ01000126">
    <property type="protein sequence ID" value="OQV13319.1"/>
    <property type="molecule type" value="Genomic_DNA"/>
</dbReference>
<evidence type="ECO:0000256" key="1">
    <source>
        <dbReference type="ARBA" id="ARBA00004123"/>
    </source>
</evidence>
<accession>A0A1W0WDP4</accession>
<evidence type="ECO:0000256" key="8">
    <source>
        <dbReference type="RuleBase" id="RU000682"/>
    </source>
</evidence>
<dbReference type="InterPro" id="IPR017970">
    <property type="entry name" value="Homeobox_CS"/>
</dbReference>
<evidence type="ECO:0000256" key="5">
    <source>
        <dbReference type="ARBA" id="ARBA00023155"/>
    </source>
</evidence>
<evidence type="ECO:0000256" key="7">
    <source>
        <dbReference type="PROSITE-ProRule" id="PRU00108"/>
    </source>
</evidence>